<dbReference type="EMBL" id="JANPWB010000014">
    <property type="protein sequence ID" value="KAJ1099708.1"/>
    <property type="molecule type" value="Genomic_DNA"/>
</dbReference>
<dbReference type="AlphaFoldDB" id="A0AAV7MCR0"/>
<evidence type="ECO:0000256" key="1">
    <source>
        <dbReference type="SAM" id="MobiDB-lite"/>
    </source>
</evidence>
<organism evidence="2 3">
    <name type="scientific">Pleurodeles waltl</name>
    <name type="common">Iberian ribbed newt</name>
    <dbReference type="NCBI Taxonomy" id="8319"/>
    <lineage>
        <taxon>Eukaryota</taxon>
        <taxon>Metazoa</taxon>
        <taxon>Chordata</taxon>
        <taxon>Craniata</taxon>
        <taxon>Vertebrata</taxon>
        <taxon>Euteleostomi</taxon>
        <taxon>Amphibia</taxon>
        <taxon>Batrachia</taxon>
        <taxon>Caudata</taxon>
        <taxon>Salamandroidea</taxon>
        <taxon>Salamandridae</taxon>
        <taxon>Pleurodelinae</taxon>
        <taxon>Pleurodeles</taxon>
    </lineage>
</organism>
<evidence type="ECO:0000313" key="3">
    <source>
        <dbReference type="Proteomes" id="UP001066276"/>
    </source>
</evidence>
<keyword evidence="3" id="KW-1185">Reference proteome</keyword>
<gene>
    <name evidence="2" type="ORF">NDU88_004807</name>
</gene>
<protein>
    <submittedName>
        <fullName evidence="2">Uncharacterized protein</fullName>
    </submittedName>
</protein>
<reference evidence="2" key="1">
    <citation type="journal article" date="2022" name="bioRxiv">
        <title>Sequencing and chromosome-scale assembly of the giantPleurodeles waltlgenome.</title>
        <authorList>
            <person name="Brown T."/>
            <person name="Elewa A."/>
            <person name="Iarovenko S."/>
            <person name="Subramanian E."/>
            <person name="Araus A.J."/>
            <person name="Petzold A."/>
            <person name="Susuki M."/>
            <person name="Suzuki K.-i.T."/>
            <person name="Hayashi T."/>
            <person name="Toyoda A."/>
            <person name="Oliveira C."/>
            <person name="Osipova E."/>
            <person name="Leigh N.D."/>
            <person name="Simon A."/>
            <person name="Yun M.H."/>
        </authorList>
    </citation>
    <scope>NUCLEOTIDE SEQUENCE</scope>
    <source>
        <strain evidence="2">20211129_DDA</strain>
        <tissue evidence="2">Liver</tissue>
    </source>
</reference>
<proteinExistence type="predicted"/>
<comment type="caution">
    <text evidence="2">The sequence shown here is derived from an EMBL/GenBank/DDBJ whole genome shotgun (WGS) entry which is preliminary data.</text>
</comment>
<sequence length="164" mass="18143">MGLGPIAAHYGEPPGEAEVTERALDPATALVASLLEWSDKGEQEDTTGMHNKRTQEDKWEEEVFQCRPPMKVYGDSWSLNGEMWQRHGEAASGMTDWGMWLLGVNSGEAPKRVLLARWPSQDQPRTLTQGKRSLGRSADMIVSVVVEALDRAGSRESALGKVYM</sequence>
<evidence type="ECO:0000313" key="2">
    <source>
        <dbReference type="EMBL" id="KAJ1099708.1"/>
    </source>
</evidence>
<dbReference type="Proteomes" id="UP001066276">
    <property type="component" value="Chromosome 10"/>
</dbReference>
<accession>A0AAV7MCR0</accession>
<feature type="region of interest" description="Disordered" evidence="1">
    <location>
        <begin position="1"/>
        <end position="20"/>
    </location>
</feature>
<name>A0AAV7MCR0_PLEWA</name>